<protein>
    <submittedName>
        <fullName evidence="2">Uncharacterized protein</fullName>
    </submittedName>
</protein>
<comment type="caution">
    <text evidence="2">The sequence shown here is derived from an EMBL/GenBank/DDBJ whole genome shotgun (WGS) entry which is preliminary data.</text>
</comment>
<dbReference type="EMBL" id="JACEIK010004377">
    <property type="protein sequence ID" value="MCD9645236.1"/>
    <property type="molecule type" value="Genomic_DNA"/>
</dbReference>
<feature type="region of interest" description="Disordered" evidence="1">
    <location>
        <begin position="1"/>
        <end position="29"/>
    </location>
</feature>
<gene>
    <name evidence="2" type="ORF">HAX54_034004</name>
</gene>
<sequence length="101" mass="11321">MVPRRTPHCSKRRPPRACHRTWDRAASRMPTHREKACIAPAIARKDWRLAPSHPPILLFLRAAGCAKVLAPRAAGRAGLNDWLSDLLSVMMNHLVEASKKV</sequence>
<evidence type="ECO:0000313" key="3">
    <source>
        <dbReference type="Proteomes" id="UP000823775"/>
    </source>
</evidence>
<proteinExistence type="predicted"/>
<organism evidence="2 3">
    <name type="scientific">Datura stramonium</name>
    <name type="common">Jimsonweed</name>
    <name type="synonym">Common thornapple</name>
    <dbReference type="NCBI Taxonomy" id="4076"/>
    <lineage>
        <taxon>Eukaryota</taxon>
        <taxon>Viridiplantae</taxon>
        <taxon>Streptophyta</taxon>
        <taxon>Embryophyta</taxon>
        <taxon>Tracheophyta</taxon>
        <taxon>Spermatophyta</taxon>
        <taxon>Magnoliopsida</taxon>
        <taxon>eudicotyledons</taxon>
        <taxon>Gunneridae</taxon>
        <taxon>Pentapetalae</taxon>
        <taxon>asterids</taxon>
        <taxon>lamiids</taxon>
        <taxon>Solanales</taxon>
        <taxon>Solanaceae</taxon>
        <taxon>Solanoideae</taxon>
        <taxon>Datureae</taxon>
        <taxon>Datura</taxon>
    </lineage>
</organism>
<accession>A0ABS8VDF4</accession>
<feature type="compositionally biased region" description="Basic and acidic residues" evidence="1">
    <location>
        <begin position="20"/>
        <end position="29"/>
    </location>
</feature>
<name>A0ABS8VDF4_DATST</name>
<reference evidence="2 3" key="1">
    <citation type="journal article" date="2021" name="BMC Genomics">
        <title>Datura genome reveals duplications of psychoactive alkaloid biosynthetic genes and high mutation rate following tissue culture.</title>
        <authorList>
            <person name="Rajewski A."/>
            <person name="Carter-House D."/>
            <person name="Stajich J."/>
            <person name="Litt A."/>
        </authorList>
    </citation>
    <scope>NUCLEOTIDE SEQUENCE [LARGE SCALE GENOMIC DNA]</scope>
    <source>
        <strain evidence="2">AR-01</strain>
    </source>
</reference>
<feature type="compositionally biased region" description="Basic residues" evidence="1">
    <location>
        <begin position="1"/>
        <end position="19"/>
    </location>
</feature>
<evidence type="ECO:0000313" key="2">
    <source>
        <dbReference type="EMBL" id="MCD9645236.1"/>
    </source>
</evidence>
<dbReference type="Proteomes" id="UP000823775">
    <property type="component" value="Unassembled WGS sequence"/>
</dbReference>
<keyword evidence="3" id="KW-1185">Reference proteome</keyword>
<evidence type="ECO:0000256" key="1">
    <source>
        <dbReference type="SAM" id="MobiDB-lite"/>
    </source>
</evidence>